<dbReference type="EMBL" id="BK002498">
    <property type="protein sequence ID" value="DAA04004.1"/>
    <property type="molecule type" value="Genomic_DNA"/>
</dbReference>
<accession>Q6IK68</accession>
<gene>
    <name evidence="2" type="ORF">HDC13289</name>
</gene>
<evidence type="ECO:0000313" key="2">
    <source>
        <dbReference type="EMBL" id="DAA04004.1"/>
    </source>
</evidence>
<proteinExistence type="predicted"/>
<protein>
    <submittedName>
        <fullName evidence="2">HDC13289</fullName>
    </submittedName>
</protein>
<feature type="compositionally biased region" description="Polar residues" evidence="1">
    <location>
        <begin position="36"/>
        <end position="54"/>
    </location>
</feature>
<organism evidence="2">
    <name type="scientific">Drosophila melanogaster</name>
    <name type="common">Fruit fly</name>
    <dbReference type="NCBI Taxonomy" id="7227"/>
    <lineage>
        <taxon>Eukaryota</taxon>
        <taxon>Metazoa</taxon>
        <taxon>Ecdysozoa</taxon>
        <taxon>Arthropoda</taxon>
        <taxon>Hexapoda</taxon>
        <taxon>Insecta</taxon>
        <taxon>Pterygota</taxon>
        <taxon>Neoptera</taxon>
        <taxon>Endopterygota</taxon>
        <taxon>Diptera</taxon>
        <taxon>Brachycera</taxon>
        <taxon>Muscomorpha</taxon>
        <taxon>Ephydroidea</taxon>
        <taxon>Drosophilidae</taxon>
        <taxon>Drosophila</taxon>
        <taxon>Sophophora</taxon>
    </lineage>
</organism>
<feature type="region of interest" description="Disordered" evidence="1">
    <location>
        <begin position="30"/>
        <end position="68"/>
    </location>
</feature>
<dbReference type="AlphaFoldDB" id="Q6IK68"/>
<evidence type="ECO:0000256" key="1">
    <source>
        <dbReference type="SAM" id="MobiDB-lite"/>
    </source>
</evidence>
<sequence>MAMAMASSFPVKRGPGLFCKFDGRICRRDEEHGQLTDRQTNGQRKADTGRNSLATFPLALSGTKTNNG</sequence>
<reference evidence="2" key="1">
    <citation type="journal article" date="2003" name="Genome Biol.">
        <title>An integrated gene annotation and transcriptional profiling approach towards the full gene content of the Drosophila genome.</title>
        <authorList>
            <person name="Hild M."/>
            <person name="Beckmann B."/>
            <person name="Haas S.A."/>
            <person name="Koch B."/>
            <person name="Solovyev V."/>
            <person name="Busold C."/>
            <person name="Fellenberg K."/>
            <person name="Boutros M."/>
            <person name="Vingron M."/>
            <person name="Sauer F."/>
            <person name="Hoheisel J.D."/>
            <person name="Paro R."/>
        </authorList>
    </citation>
    <scope>NUCLEOTIDE SEQUENCE</scope>
</reference>
<name>Q6IK68_DROME</name>